<protein>
    <submittedName>
        <fullName evidence="2">DUF3732 domain-containing protein</fullName>
    </submittedName>
</protein>
<feature type="non-terminal residue" evidence="2">
    <location>
        <position position="1"/>
    </location>
</feature>
<evidence type="ECO:0000313" key="3">
    <source>
        <dbReference type="Proteomes" id="UP000768462"/>
    </source>
</evidence>
<organism evidence="2 3">
    <name type="scientific">Clostridium sulfidigenes</name>
    <dbReference type="NCBI Taxonomy" id="318464"/>
    <lineage>
        <taxon>Bacteria</taxon>
        <taxon>Bacillati</taxon>
        <taxon>Bacillota</taxon>
        <taxon>Clostridia</taxon>
        <taxon>Eubacteriales</taxon>
        <taxon>Clostridiaceae</taxon>
        <taxon>Clostridium</taxon>
    </lineage>
</organism>
<accession>A0A927WFC7</accession>
<proteinExistence type="predicted"/>
<reference evidence="2" key="1">
    <citation type="submission" date="2019-04" db="EMBL/GenBank/DDBJ databases">
        <title>Evolution of Biomass-Degrading Anaerobic Consortia Revealed by Metagenomics.</title>
        <authorList>
            <person name="Peng X."/>
        </authorList>
    </citation>
    <scope>NUCLEOTIDE SEQUENCE</scope>
    <source>
        <strain evidence="2">SIG254</strain>
    </source>
</reference>
<name>A0A927WFC7_9CLOT</name>
<dbReference type="AlphaFoldDB" id="A0A927WFC7"/>
<evidence type="ECO:0000313" key="2">
    <source>
        <dbReference type="EMBL" id="MBE6061179.1"/>
    </source>
</evidence>
<dbReference type="InterPro" id="IPR022205">
    <property type="entry name" value="DUF3732"/>
</dbReference>
<feature type="coiled-coil region" evidence="1">
    <location>
        <begin position="178"/>
        <end position="233"/>
    </location>
</feature>
<comment type="caution">
    <text evidence="2">The sequence shown here is derived from an EMBL/GenBank/DDBJ whole genome shotgun (WGS) entry which is preliminary data.</text>
</comment>
<keyword evidence="1" id="KW-0175">Coiled coil</keyword>
<evidence type="ECO:0000256" key="1">
    <source>
        <dbReference type="SAM" id="Coils"/>
    </source>
</evidence>
<sequence length="469" mass="55002">PQDMKDTLPYLLGAIKEDRLKNENELTIKKRELNKLKKGLQEAKLINGNNFNKAHMLLTQAQDIGLINSNITGLNSLQDYSDALKSVLKWNPKQMDFPNYSYIDSITLKIDSLKKEKRQIDEQITSTMNFLRVRNDYKDEIDIQVNRLESIGLYNKLTYKEFNLGETNAKLSSFIPFKEQIQDSLLKLNGELKDVERETPKLLKYIEELKLKSEKIVEEIELCEREIDALYQQEEIANRYKELNTRVGIVIGKIMLWLESIEDVKFDSDLEYKIKQSEREVNNLENLLVQENVEDNMTSILNRIGTTMTLWAQKLELEHSNNPIRFDFKNLTIVSDSTNKPIPLEKMGGGANWVGFHLVVYFALHKHFVENNCPIPRFIFFDQPSQAYFPEELKSKIEISDNMLKDEEREAINKLYEFIFDVVEELKGSIQVIITDHAMLNNHRFKESLKEIWRKGEIHEALIPKEWYE</sequence>
<gene>
    <name evidence="2" type="ORF">E7215_13555</name>
</gene>
<dbReference type="EMBL" id="SVCM01000153">
    <property type="protein sequence ID" value="MBE6061179.1"/>
    <property type="molecule type" value="Genomic_DNA"/>
</dbReference>
<dbReference type="Pfam" id="PF12532">
    <property type="entry name" value="DUF3732"/>
    <property type="match status" value="1"/>
</dbReference>
<dbReference type="Proteomes" id="UP000768462">
    <property type="component" value="Unassembled WGS sequence"/>
</dbReference>
<feature type="coiled-coil region" evidence="1">
    <location>
        <begin position="267"/>
        <end position="294"/>
    </location>
</feature>